<dbReference type="InterPro" id="IPR003740">
    <property type="entry name" value="YitT"/>
</dbReference>
<evidence type="ECO:0000256" key="1">
    <source>
        <dbReference type="ARBA" id="ARBA00004651"/>
    </source>
</evidence>
<dbReference type="PANTHER" id="PTHR33545:SF5">
    <property type="entry name" value="UPF0750 MEMBRANE PROTEIN YITT"/>
    <property type="match status" value="1"/>
</dbReference>
<evidence type="ECO:0000313" key="7">
    <source>
        <dbReference type="EMBL" id="TFE22790.1"/>
    </source>
</evidence>
<name>A0A4Y8LQJ0_9BACL</name>
<evidence type="ECO:0000256" key="5">
    <source>
        <dbReference type="ARBA" id="ARBA00023136"/>
    </source>
</evidence>
<feature type="transmembrane region" description="Helical" evidence="6">
    <location>
        <begin position="54"/>
        <end position="74"/>
    </location>
</feature>
<dbReference type="PANTHER" id="PTHR33545">
    <property type="entry name" value="UPF0750 MEMBRANE PROTEIN YITT-RELATED"/>
    <property type="match status" value="1"/>
</dbReference>
<dbReference type="InterPro" id="IPR051461">
    <property type="entry name" value="UPF0750_membrane"/>
</dbReference>
<evidence type="ECO:0000256" key="3">
    <source>
        <dbReference type="ARBA" id="ARBA00022692"/>
    </source>
</evidence>
<evidence type="ECO:0000256" key="4">
    <source>
        <dbReference type="ARBA" id="ARBA00022989"/>
    </source>
</evidence>
<comment type="caution">
    <text evidence="7">The sequence shown here is derived from an EMBL/GenBank/DDBJ whole genome shotgun (WGS) entry which is preliminary data.</text>
</comment>
<sequence length="210" mass="22874">MNNKMQDLFRKWLHIVLGCMVTAAGLILLKHSHIVTGGTAGLALGMSYLFQTKFHYMFMLLNIPFFIFSFFSIGRSFTLRTIVSISLLSVMTSVDRLFSDFSVPSLAGSIVGGAMIGVGISSLFKHGASLGGSTILALFLQRKYQWDPGRTNFVFDFLVVLTSFSAISLNKGLISVVSIAVTSGIISLYKNRYSGARRSKQSTLSTAATT</sequence>
<evidence type="ECO:0000256" key="2">
    <source>
        <dbReference type="ARBA" id="ARBA00022475"/>
    </source>
</evidence>
<feature type="transmembrane region" description="Helical" evidence="6">
    <location>
        <begin position="12"/>
        <end position="34"/>
    </location>
</feature>
<reference evidence="7 8" key="1">
    <citation type="submission" date="2019-03" db="EMBL/GenBank/DDBJ databases">
        <title>Cohnella endophytica sp. nov., a novel endophytic bacterium isolated from bark of Sonneratia apetala.</title>
        <authorList>
            <person name="Tuo L."/>
        </authorList>
    </citation>
    <scope>NUCLEOTIDE SEQUENCE [LARGE SCALE GENOMIC DNA]</scope>
    <source>
        <strain evidence="7 8">CCTCC AB 208254</strain>
    </source>
</reference>
<dbReference type="Pfam" id="PF02588">
    <property type="entry name" value="YitT_membrane"/>
    <property type="match status" value="1"/>
</dbReference>
<dbReference type="OrthoDB" id="1523490at2"/>
<dbReference type="Proteomes" id="UP000297900">
    <property type="component" value="Unassembled WGS sequence"/>
</dbReference>
<evidence type="ECO:0000256" key="6">
    <source>
        <dbReference type="SAM" id="Phobius"/>
    </source>
</evidence>
<feature type="transmembrane region" description="Helical" evidence="6">
    <location>
        <begin position="173"/>
        <end position="189"/>
    </location>
</feature>
<keyword evidence="5 6" id="KW-0472">Membrane</keyword>
<keyword evidence="4 6" id="KW-1133">Transmembrane helix</keyword>
<feature type="transmembrane region" description="Helical" evidence="6">
    <location>
        <begin position="110"/>
        <end position="139"/>
    </location>
</feature>
<gene>
    <name evidence="7" type="ORF">E2980_20575</name>
</gene>
<accession>A0A4Y8LQJ0</accession>
<keyword evidence="8" id="KW-1185">Reference proteome</keyword>
<proteinExistence type="predicted"/>
<dbReference type="AlphaFoldDB" id="A0A4Y8LQJ0"/>
<keyword evidence="2" id="KW-1003">Cell membrane</keyword>
<dbReference type="EMBL" id="SOMN01000040">
    <property type="protein sequence ID" value="TFE22790.1"/>
    <property type="molecule type" value="Genomic_DNA"/>
</dbReference>
<dbReference type="RefSeq" id="WP_135154128.1">
    <property type="nucleotide sequence ID" value="NZ_SOMN01000040.1"/>
</dbReference>
<protein>
    <submittedName>
        <fullName evidence="7">YitT family protein</fullName>
    </submittedName>
</protein>
<organism evidence="7 8">
    <name type="scientific">Cohnella luojiensis</name>
    <dbReference type="NCBI Taxonomy" id="652876"/>
    <lineage>
        <taxon>Bacteria</taxon>
        <taxon>Bacillati</taxon>
        <taxon>Bacillota</taxon>
        <taxon>Bacilli</taxon>
        <taxon>Bacillales</taxon>
        <taxon>Paenibacillaceae</taxon>
        <taxon>Cohnella</taxon>
    </lineage>
</organism>
<dbReference type="GO" id="GO:0005886">
    <property type="term" value="C:plasma membrane"/>
    <property type="evidence" value="ECO:0007669"/>
    <property type="project" value="UniProtKB-SubCell"/>
</dbReference>
<keyword evidence="3 6" id="KW-0812">Transmembrane</keyword>
<comment type="subcellular location">
    <subcellularLocation>
        <location evidence="1">Cell membrane</location>
        <topology evidence="1">Multi-pass membrane protein</topology>
    </subcellularLocation>
</comment>
<evidence type="ECO:0000313" key="8">
    <source>
        <dbReference type="Proteomes" id="UP000297900"/>
    </source>
</evidence>